<proteinExistence type="predicted"/>
<name>A0A9N8ZW80_9GLOM</name>
<gene>
    <name evidence="1" type="ORF">AMORRO_LOCUS3643</name>
</gene>
<dbReference type="AlphaFoldDB" id="A0A9N8ZW80"/>
<evidence type="ECO:0000313" key="2">
    <source>
        <dbReference type="Proteomes" id="UP000789342"/>
    </source>
</evidence>
<sequence>MSATDDILYQLKNEDTRKDAFNNLKKILLKNNNDTKSSKLYNCISYIASHTYYFSDDEYEEIAKLALSNNVITKKQKENIEYWIGNREHLIEKRENEGENMGGYFVYYDGPDDMDRYLGHGEFDDDVGYIMYD</sequence>
<keyword evidence="2" id="KW-1185">Reference proteome</keyword>
<reference evidence="1" key="1">
    <citation type="submission" date="2021-06" db="EMBL/GenBank/DDBJ databases">
        <authorList>
            <person name="Kallberg Y."/>
            <person name="Tangrot J."/>
            <person name="Rosling A."/>
        </authorList>
    </citation>
    <scope>NUCLEOTIDE SEQUENCE</scope>
    <source>
        <strain evidence="1">CL551</strain>
    </source>
</reference>
<dbReference type="OrthoDB" id="2396395at2759"/>
<dbReference type="Proteomes" id="UP000789342">
    <property type="component" value="Unassembled WGS sequence"/>
</dbReference>
<dbReference type="EMBL" id="CAJVPV010001828">
    <property type="protein sequence ID" value="CAG8509273.1"/>
    <property type="molecule type" value="Genomic_DNA"/>
</dbReference>
<comment type="caution">
    <text evidence="1">The sequence shown here is derived from an EMBL/GenBank/DDBJ whole genome shotgun (WGS) entry which is preliminary data.</text>
</comment>
<protein>
    <submittedName>
        <fullName evidence="1">9260_t:CDS:1</fullName>
    </submittedName>
</protein>
<accession>A0A9N8ZW80</accession>
<organism evidence="1 2">
    <name type="scientific">Acaulospora morrowiae</name>
    <dbReference type="NCBI Taxonomy" id="94023"/>
    <lineage>
        <taxon>Eukaryota</taxon>
        <taxon>Fungi</taxon>
        <taxon>Fungi incertae sedis</taxon>
        <taxon>Mucoromycota</taxon>
        <taxon>Glomeromycotina</taxon>
        <taxon>Glomeromycetes</taxon>
        <taxon>Diversisporales</taxon>
        <taxon>Acaulosporaceae</taxon>
        <taxon>Acaulospora</taxon>
    </lineage>
</organism>
<evidence type="ECO:0000313" key="1">
    <source>
        <dbReference type="EMBL" id="CAG8509273.1"/>
    </source>
</evidence>